<dbReference type="Pfam" id="PF01925">
    <property type="entry name" value="TauE"/>
    <property type="match status" value="1"/>
</dbReference>
<keyword evidence="4 8" id="KW-1003">Cell membrane</keyword>
<keyword evidence="5 8" id="KW-0812">Transmembrane</keyword>
<evidence type="ECO:0000256" key="3">
    <source>
        <dbReference type="ARBA" id="ARBA00022448"/>
    </source>
</evidence>
<reference evidence="9 10" key="1">
    <citation type="journal article" date="2016" name="Antonie Van Leeuwenhoek">
        <title>Dongia soli sp. nov., isolated from soil from Dokdo, Korea.</title>
        <authorList>
            <person name="Kim D.U."/>
            <person name="Lee H."/>
            <person name="Kim H."/>
            <person name="Kim S.G."/>
            <person name="Ka J.O."/>
        </authorList>
    </citation>
    <scope>NUCLEOTIDE SEQUENCE [LARGE SCALE GENOMIC DNA]</scope>
    <source>
        <strain evidence="9 10">D78</strain>
    </source>
</reference>
<evidence type="ECO:0000313" key="10">
    <source>
        <dbReference type="Proteomes" id="UP001279642"/>
    </source>
</evidence>
<dbReference type="RefSeq" id="WP_379990044.1">
    <property type="nucleotide sequence ID" value="NZ_JBHSMB010000002.1"/>
</dbReference>
<dbReference type="PANTHER" id="PTHR30269:SF37">
    <property type="entry name" value="MEMBRANE TRANSPORTER PROTEIN"/>
    <property type="match status" value="1"/>
</dbReference>
<gene>
    <name evidence="9" type="ORF">SMD27_20180</name>
</gene>
<feature type="transmembrane region" description="Helical" evidence="8">
    <location>
        <begin position="198"/>
        <end position="219"/>
    </location>
</feature>
<name>A0ABU5EI32_9PROT</name>
<evidence type="ECO:0000256" key="5">
    <source>
        <dbReference type="ARBA" id="ARBA00022692"/>
    </source>
</evidence>
<protein>
    <recommendedName>
        <fullName evidence="8">Probable membrane transporter protein</fullName>
    </recommendedName>
</protein>
<evidence type="ECO:0000256" key="6">
    <source>
        <dbReference type="ARBA" id="ARBA00022989"/>
    </source>
</evidence>
<evidence type="ECO:0000256" key="8">
    <source>
        <dbReference type="RuleBase" id="RU363041"/>
    </source>
</evidence>
<sequence length="251" mass="26546">MEILGIPLWQLAISSLAVFGAAIVRGFSGFGFSLLSITAITLFMPQAEVVPSIFLLEIAASLHLIPSIWREIHWHSLLFLMIGCLIGTPLGVYALASVPAAPMTLAMSFFVTATAFLMLRGFRLQKTPGSLATTGTGVGSGLLNGAFGIGGPPVIIFFFSTPGAAAVGRASVIAYFIGTDSLGLAWDAYHGLVTKQSFLQAVLWLVPLLLGVSVGARSFRHISEEAFRRWVLRLLIVLAIVSGVKAAMALG</sequence>
<evidence type="ECO:0000313" key="9">
    <source>
        <dbReference type="EMBL" id="MDY0885170.1"/>
    </source>
</evidence>
<dbReference type="Proteomes" id="UP001279642">
    <property type="component" value="Unassembled WGS sequence"/>
</dbReference>
<dbReference type="PANTHER" id="PTHR30269">
    <property type="entry name" value="TRANSMEMBRANE PROTEIN YFCA"/>
    <property type="match status" value="1"/>
</dbReference>
<dbReference type="InterPro" id="IPR002781">
    <property type="entry name" value="TM_pro_TauE-like"/>
</dbReference>
<feature type="transmembrane region" description="Helical" evidence="8">
    <location>
        <begin position="49"/>
        <end position="65"/>
    </location>
</feature>
<evidence type="ECO:0000256" key="7">
    <source>
        <dbReference type="ARBA" id="ARBA00023136"/>
    </source>
</evidence>
<feature type="transmembrane region" description="Helical" evidence="8">
    <location>
        <begin position="101"/>
        <end position="119"/>
    </location>
</feature>
<comment type="subcellular location">
    <subcellularLocation>
        <location evidence="1 8">Cell membrane</location>
        <topology evidence="1 8">Multi-pass membrane protein</topology>
    </subcellularLocation>
</comment>
<organism evidence="9 10">
    <name type="scientific">Dongia soli</name>
    <dbReference type="NCBI Taxonomy" id="600628"/>
    <lineage>
        <taxon>Bacteria</taxon>
        <taxon>Pseudomonadati</taxon>
        <taxon>Pseudomonadota</taxon>
        <taxon>Alphaproteobacteria</taxon>
        <taxon>Rhodospirillales</taxon>
        <taxon>Dongiaceae</taxon>
        <taxon>Dongia</taxon>
    </lineage>
</organism>
<proteinExistence type="inferred from homology"/>
<keyword evidence="10" id="KW-1185">Reference proteome</keyword>
<feature type="transmembrane region" description="Helical" evidence="8">
    <location>
        <begin position="77"/>
        <end position="95"/>
    </location>
</feature>
<comment type="caution">
    <text evidence="9">The sequence shown here is derived from an EMBL/GenBank/DDBJ whole genome shotgun (WGS) entry which is preliminary data.</text>
</comment>
<accession>A0ABU5EI32</accession>
<keyword evidence="6 8" id="KW-1133">Transmembrane helix</keyword>
<keyword evidence="3" id="KW-0813">Transport</keyword>
<feature type="transmembrane region" description="Helical" evidence="8">
    <location>
        <begin position="231"/>
        <end position="250"/>
    </location>
</feature>
<evidence type="ECO:0000256" key="2">
    <source>
        <dbReference type="ARBA" id="ARBA00009142"/>
    </source>
</evidence>
<keyword evidence="7 8" id="KW-0472">Membrane</keyword>
<evidence type="ECO:0000256" key="1">
    <source>
        <dbReference type="ARBA" id="ARBA00004651"/>
    </source>
</evidence>
<dbReference type="InterPro" id="IPR052017">
    <property type="entry name" value="TSUP"/>
</dbReference>
<comment type="similarity">
    <text evidence="2 8">Belongs to the 4-toluene sulfonate uptake permease (TSUP) (TC 2.A.102) family.</text>
</comment>
<feature type="transmembrane region" description="Helical" evidence="8">
    <location>
        <begin position="12"/>
        <end position="43"/>
    </location>
</feature>
<dbReference type="EMBL" id="JAXCLW010000008">
    <property type="protein sequence ID" value="MDY0885170.1"/>
    <property type="molecule type" value="Genomic_DNA"/>
</dbReference>
<evidence type="ECO:0000256" key="4">
    <source>
        <dbReference type="ARBA" id="ARBA00022475"/>
    </source>
</evidence>